<dbReference type="CDD" id="cd04434">
    <property type="entry name" value="LanC_like"/>
    <property type="match status" value="1"/>
</dbReference>
<dbReference type="GO" id="GO:0031179">
    <property type="term" value="P:peptide modification"/>
    <property type="evidence" value="ECO:0007669"/>
    <property type="project" value="InterPro"/>
</dbReference>
<evidence type="ECO:0000313" key="1">
    <source>
        <dbReference type="EMBL" id="PYC78560.1"/>
    </source>
</evidence>
<dbReference type="InterPro" id="IPR007822">
    <property type="entry name" value="LANC-like"/>
</dbReference>
<proteinExistence type="predicted"/>
<dbReference type="SMART" id="SM01260">
    <property type="entry name" value="LANC_like"/>
    <property type="match status" value="1"/>
</dbReference>
<dbReference type="PRINTS" id="PR01950">
    <property type="entry name" value="LANCSUPER"/>
</dbReference>
<dbReference type="SUPFAM" id="SSF158745">
    <property type="entry name" value="LanC-like"/>
    <property type="match status" value="1"/>
</dbReference>
<accession>A0A2V4NRC4</accession>
<dbReference type="Pfam" id="PF05147">
    <property type="entry name" value="LANC_like"/>
    <property type="match status" value="1"/>
</dbReference>
<protein>
    <submittedName>
        <fullName evidence="1">Lanthionine synthetase C family protein</fullName>
    </submittedName>
</protein>
<keyword evidence="2" id="KW-1185">Reference proteome</keyword>
<dbReference type="OrthoDB" id="3863115at2"/>
<dbReference type="Proteomes" id="UP000248039">
    <property type="component" value="Unassembled WGS sequence"/>
</dbReference>
<gene>
    <name evidence="1" type="ORF">C7C46_15755</name>
</gene>
<sequence>MQKGSRTVDSGELAVRGLDWLLAQARRTPAGGGGLSWPTRPSEREANPVLYSGAAGIVLTLLEAHQHFGANGCAVRYAEAALRAARALAVEPNGWELSSLHFGLTGRAVALRAVAVLLGDTAAGTAADRALAEARARFDGTRWAPQFDLLGGNAGIALGALAAGDPELALLAVTPYLRTAEPTPAGVTWETRAGRPARLHHVAHGTLGVVQALAAVGSATGRPELLELARAGALDVVARAEAGPAGFLVPHSDPQDLPDRNERYSYGWCNGPTGDAEVFQVLGAVSGETDWSALTDRCWHTVTRSGLPRRLRPGFWDNSGHCCGTAGVLAFALDRAVAGTEGAREFAGLLAADLAARATVDAAGARWSNTEHRSVPSALEPATGWAMGSAGIIRELLRHERLVTGRDAGYAFRWPVSGGDASSAALSPSSPR</sequence>
<dbReference type="Gene3D" id="1.50.10.20">
    <property type="match status" value="1"/>
</dbReference>
<comment type="caution">
    <text evidence="1">The sequence shown here is derived from an EMBL/GenBank/DDBJ whole genome shotgun (WGS) entry which is preliminary data.</text>
</comment>
<evidence type="ECO:0000313" key="2">
    <source>
        <dbReference type="Proteomes" id="UP000248039"/>
    </source>
</evidence>
<name>A0A2V4NRC4_9ACTN</name>
<organism evidence="1 2">
    <name type="scientific">Streptomyces tateyamensis</name>
    <dbReference type="NCBI Taxonomy" id="565073"/>
    <lineage>
        <taxon>Bacteria</taxon>
        <taxon>Bacillati</taxon>
        <taxon>Actinomycetota</taxon>
        <taxon>Actinomycetes</taxon>
        <taxon>Kitasatosporales</taxon>
        <taxon>Streptomycetaceae</taxon>
        <taxon>Streptomyces</taxon>
    </lineage>
</organism>
<dbReference type="EMBL" id="PYBW01000049">
    <property type="protein sequence ID" value="PYC78560.1"/>
    <property type="molecule type" value="Genomic_DNA"/>
</dbReference>
<dbReference type="AlphaFoldDB" id="A0A2V4NRC4"/>
<reference evidence="1 2" key="1">
    <citation type="submission" date="2018-03" db="EMBL/GenBank/DDBJ databases">
        <title>Bioinformatic expansion and discovery of thiopeptide antibiotics.</title>
        <authorList>
            <person name="Schwalen C.J."/>
            <person name="Hudson G.A."/>
            <person name="Mitchell D.A."/>
        </authorList>
    </citation>
    <scope>NUCLEOTIDE SEQUENCE [LARGE SCALE GENOMIC DNA]</scope>
    <source>
        <strain evidence="1 2">ATCC 21389</strain>
    </source>
</reference>